<gene>
    <name evidence="3" type="ORF">AX660_01405</name>
</gene>
<feature type="binding site" evidence="2">
    <location>
        <position position="80"/>
    </location>
    <ligand>
        <name>7-chloro-L-tryptophan</name>
        <dbReference type="ChEBI" id="CHEBI:58713"/>
    </ligand>
</feature>
<dbReference type="PANTHER" id="PTHR43747">
    <property type="entry name" value="FAD-BINDING PROTEIN"/>
    <property type="match status" value="1"/>
</dbReference>
<evidence type="ECO:0000256" key="2">
    <source>
        <dbReference type="PIRSR" id="PIRSR011396-2"/>
    </source>
</evidence>
<protein>
    <submittedName>
        <fullName evidence="3">Tryptophan halogenase</fullName>
    </submittedName>
</protein>
<dbReference type="EMBL" id="LSNE01000015">
    <property type="protein sequence ID" value="KXI27075.1"/>
    <property type="molecule type" value="Genomic_DNA"/>
</dbReference>
<evidence type="ECO:0000313" key="4">
    <source>
        <dbReference type="Proteomes" id="UP000070299"/>
    </source>
</evidence>
<dbReference type="STRING" id="1799789.AX660_01405"/>
<keyword evidence="2" id="KW-0274">FAD</keyword>
<proteinExistence type="predicted"/>
<dbReference type="InterPro" id="IPR033856">
    <property type="entry name" value="Trp_halogen"/>
</dbReference>
<dbReference type="Gene3D" id="3.50.50.60">
    <property type="entry name" value="FAD/NAD(P)-binding domain"/>
    <property type="match status" value="1"/>
</dbReference>
<dbReference type="InterPro" id="IPR050816">
    <property type="entry name" value="Flavin-dep_Halogenase_NPB"/>
</dbReference>
<dbReference type="GO" id="GO:0000166">
    <property type="term" value="F:nucleotide binding"/>
    <property type="evidence" value="ECO:0007669"/>
    <property type="project" value="UniProtKB-KW"/>
</dbReference>
<keyword evidence="4" id="KW-1185">Reference proteome</keyword>
<feature type="binding site" evidence="2">
    <location>
        <position position="335"/>
    </location>
    <ligand>
        <name>FAD</name>
        <dbReference type="ChEBI" id="CHEBI:57692"/>
    </ligand>
</feature>
<feature type="binding site" evidence="2">
    <location>
        <position position="344"/>
    </location>
    <ligand>
        <name>L-tryptophan</name>
        <dbReference type="ChEBI" id="CHEBI:57912"/>
    </ligand>
</feature>
<name>A0A148KLG0_9ALTE</name>
<dbReference type="PANTHER" id="PTHR43747:SF4">
    <property type="entry name" value="FLAVIN-DEPENDENT TRYPTOPHAN HALOGENASE"/>
    <property type="match status" value="1"/>
</dbReference>
<dbReference type="PIRSF" id="PIRSF011396">
    <property type="entry name" value="Trp_halogenase"/>
    <property type="match status" value="1"/>
</dbReference>
<dbReference type="RefSeq" id="WP_068381354.1">
    <property type="nucleotide sequence ID" value="NZ_LSNE01000015.1"/>
</dbReference>
<dbReference type="Pfam" id="PF04820">
    <property type="entry name" value="Trp_halogenase"/>
    <property type="match status" value="1"/>
</dbReference>
<evidence type="ECO:0000313" key="3">
    <source>
        <dbReference type="EMBL" id="KXI27075.1"/>
    </source>
</evidence>
<dbReference type="OrthoDB" id="7178350at2"/>
<organism evidence="3 4">
    <name type="scientific">Paraglaciecola hydrolytica</name>
    <dbReference type="NCBI Taxonomy" id="1799789"/>
    <lineage>
        <taxon>Bacteria</taxon>
        <taxon>Pseudomonadati</taxon>
        <taxon>Pseudomonadota</taxon>
        <taxon>Gammaproteobacteria</taxon>
        <taxon>Alteromonadales</taxon>
        <taxon>Alteromonadaceae</taxon>
        <taxon>Paraglaciecola</taxon>
    </lineage>
</organism>
<dbReference type="SUPFAM" id="SSF51905">
    <property type="entry name" value="FAD/NAD(P)-binding domain"/>
    <property type="match status" value="1"/>
</dbReference>
<dbReference type="AlphaFoldDB" id="A0A148KLG0"/>
<feature type="binding site" evidence="2">
    <location>
        <begin position="14"/>
        <end position="17"/>
    </location>
    <ligand>
        <name>FAD</name>
        <dbReference type="ChEBI" id="CHEBI:57692"/>
    </ligand>
</feature>
<dbReference type="GO" id="GO:0004497">
    <property type="term" value="F:monooxygenase activity"/>
    <property type="evidence" value="ECO:0007669"/>
    <property type="project" value="InterPro"/>
</dbReference>
<feature type="active site" evidence="1">
    <location>
        <position position="80"/>
    </location>
</feature>
<keyword evidence="2" id="KW-0547">Nucleotide-binding</keyword>
<dbReference type="Proteomes" id="UP000070299">
    <property type="component" value="Unassembled WGS sequence"/>
</dbReference>
<feature type="binding site" evidence="2">
    <location>
        <position position="348"/>
    </location>
    <ligand>
        <name>FAD</name>
        <dbReference type="ChEBI" id="CHEBI:57692"/>
    </ligand>
</feature>
<dbReference type="InterPro" id="IPR036188">
    <property type="entry name" value="FAD/NAD-bd_sf"/>
</dbReference>
<sequence>MQQKSIRQIVIVGGGTAGWMTAAALSNFIDPKHCQITLVESEQIGTVGVGEATIPHIRVFNQMLGIDEKDFLTQTQATFKLGIKFCGWGDQGQDYFHPFGAHGFEIDKLPFHQYWLHARNQGDTSALDDYSFSITAAKNNKFCFPDESSNSIYSSFSYAYHLDANLYAQYLRTYSEQRGVKRVTGLIAEVAKNATDGFVTSVILNDGQQIKGDLFIDCSGFRSLLINKALNVSFEDWSHWLPCNSAIAVPCETEGEPLAYTQSIAHDAGWQWQIPLQHRIGNGHVFCSEFMTKEQAQDILLNNLPAAPMAEPKQLHFKTGMHEKSWSKNCVAIGLSSGFLEPLESTSIYLIQLGIYKLMELLPDMHFSSVDEDEFNRVVKDEYLKVRDFLILHYKLSDPNKSPFWRYCHDMPIPDSLEQRMALFKETGYFSEYSAGLFLTPSWLSVFIGQGYFPDNIDPRVETLNFDAVSKQLQNMRHYLQQSVDAIPTHKNALNALLKGQAHSHSASLNLYGRR</sequence>
<dbReference type="InterPro" id="IPR006905">
    <property type="entry name" value="Flavin_halogenase"/>
</dbReference>
<accession>A0A148KLG0</accession>
<evidence type="ECO:0000256" key="1">
    <source>
        <dbReference type="PIRSR" id="PIRSR011396-1"/>
    </source>
</evidence>
<comment type="caution">
    <text evidence="3">The sequence shown here is derived from an EMBL/GenBank/DDBJ whole genome shotgun (WGS) entry which is preliminary data.</text>
</comment>
<keyword evidence="2" id="KW-0285">Flavoprotein</keyword>
<reference evidence="4" key="1">
    <citation type="submission" date="2016-02" db="EMBL/GenBank/DDBJ databases">
        <authorList>
            <person name="Schultz-Johansen M."/>
            <person name="Glaring M.A."/>
            <person name="Bech P.K."/>
            <person name="Stougaard P."/>
        </authorList>
    </citation>
    <scope>NUCLEOTIDE SEQUENCE [LARGE SCALE GENOMIC DNA]</scope>
    <source>
        <strain evidence="4">S66</strain>
    </source>
</reference>